<proteinExistence type="predicted"/>
<evidence type="ECO:0000259" key="1">
    <source>
        <dbReference type="PROSITE" id="PS50883"/>
    </source>
</evidence>
<dbReference type="SUPFAM" id="SSF141868">
    <property type="entry name" value="EAL domain-like"/>
    <property type="match status" value="1"/>
</dbReference>
<dbReference type="RefSeq" id="WP_267654886.1">
    <property type="nucleotide sequence ID" value="NZ_JAOVZR010000001.1"/>
</dbReference>
<reference evidence="2" key="1">
    <citation type="submission" date="2022-10" db="EMBL/GenBank/DDBJ databases">
        <title>Hoeflea sp. G2-23, isolated from marine algae.</title>
        <authorList>
            <person name="Kristyanto S."/>
            <person name="Kim J.M."/>
            <person name="Jeon C.O."/>
        </authorList>
    </citation>
    <scope>NUCLEOTIDE SEQUENCE</scope>
    <source>
        <strain evidence="2">G2-23</strain>
    </source>
</reference>
<dbReference type="EMBL" id="JAOVZR010000001">
    <property type="protein sequence ID" value="MCY0149401.1"/>
    <property type="molecule type" value="Genomic_DNA"/>
</dbReference>
<comment type="caution">
    <text evidence="2">The sequence shown here is derived from an EMBL/GenBank/DDBJ whole genome shotgun (WGS) entry which is preliminary data.</text>
</comment>
<dbReference type="PANTHER" id="PTHR33121">
    <property type="entry name" value="CYCLIC DI-GMP PHOSPHODIESTERASE PDEF"/>
    <property type="match status" value="1"/>
</dbReference>
<name>A0ABT3ZCN8_9HYPH</name>
<organism evidence="2 3">
    <name type="scientific">Hoeflea algicola</name>
    <dbReference type="NCBI Taxonomy" id="2983763"/>
    <lineage>
        <taxon>Bacteria</taxon>
        <taxon>Pseudomonadati</taxon>
        <taxon>Pseudomonadota</taxon>
        <taxon>Alphaproteobacteria</taxon>
        <taxon>Hyphomicrobiales</taxon>
        <taxon>Rhizobiaceae</taxon>
        <taxon>Hoeflea</taxon>
    </lineage>
</organism>
<dbReference type="PROSITE" id="PS50883">
    <property type="entry name" value="EAL"/>
    <property type="match status" value="1"/>
</dbReference>
<dbReference type="Pfam" id="PF00563">
    <property type="entry name" value="EAL"/>
    <property type="match status" value="1"/>
</dbReference>
<dbReference type="InterPro" id="IPR050706">
    <property type="entry name" value="Cyclic-di-GMP_PDE-like"/>
</dbReference>
<dbReference type="Proteomes" id="UP001073227">
    <property type="component" value="Unassembled WGS sequence"/>
</dbReference>
<gene>
    <name evidence="2" type="ORF">OEG84_17210</name>
</gene>
<evidence type="ECO:0000313" key="2">
    <source>
        <dbReference type="EMBL" id="MCY0149401.1"/>
    </source>
</evidence>
<dbReference type="PANTHER" id="PTHR33121:SF79">
    <property type="entry name" value="CYCLIC DI-GMP PHOSPHODIESTERASE PDED-RELATED"/>
    <property type="match status" value="1"/>
</dbReference>
<feature type="domain" description="EAL" evidence="1">
    <location>
        <begin position="1"/>
        <end position="90"/>
    </location>
</feature>
<dbReference type="Gene3D" id="3.20.20.450">
    <property type="entry name" value="EAL domain"/>
    <property type="match status" value="1"/>
</dbReference>
<sequence length="96" mass="10322">MAQFAQFDFDTLKFDRTLIEMIGKGPRGEALLAGLLAMAETVGHQVVAEGVETPEQKAFLTEHGCPIAQGYLFARPMPPSECTAWIEGVGIVTGLV</sequence>
<protein>
    <submittedName>
        <fullName evidence="2">EAL domain-containing protein</fullName>
    </submittedName>
</protein>
<evidence type="ECO:0000313" key="3">
    <source>
        <dbReference type="Proteomes" id="UP001073227"/>
    </source>
</evidence>
<accession>A0ABT3ZCN8</accession>
<dbReference type="InterPro" id="IPR001633">
    <property type="entry name" value="EAL_dom"/>
</dbReference>
<keyword evidence="3" id="KW-1185">Reference proteome</keyword>
<dbReference type="InterPro" id="IPR035919">
    <property type="entry name" value="EAL_sf"/>
</dbReference>